<feature type="region of interest" description="Disordered" evidence="8">
    <location>
        <begin position="1"/>
        <end position="53"/>
    </location>
</feature>
<dbReference type="OrthoDB" id="9814591at2"/>
<keyword evidence="3 7" id="KW-1133">Transmembrane helix</keyword>
<gene>
    <name evidence="7" type="primary">mltG</name>
    <name evidence="9" type="ORF">FB474_2169</name>
</gene>
<dbReference type="PANTHER" id="PTHR30518">
    <property type="entry name" value="ENDOLYTIC MUREIN TRANSGLYCOSYLASE"/>
    <property type="match status" value="1"/>
</dbReference>
<keyword evidence="1 7" id="KW-1003">Cell membrane</keyword>
<evidence type="ECO:0000313" key="10">
    <source>
        <dbReference type="Proteomes" id="UP000319514"/>
    </source>
</evidence>
<dbReference type="GO" id="GO:0008932">
    <property type="term" value="F:lytic endotransglycosylase activity"/>
    <property type="evidence" value="ECO:0007669"/>
    <property type="project" value="UniProtKB-UniRule"/>
</dbReference>
<organism evidence="9 10">
    <name type="scientific">Oryzihumus leptocrescens</name>
    <dbReference type="NCBI Taxonomy" id="297536"/>
    <lineage>
        <taxon>Bacteria</taxon>
        <taxon>Bacillati</taxon>
        <taxon>Actinomycetota</taxon>
        <taxon>Actinomycetes</taxon>
        <taxon>Micrococcales</taxon>
        <taxon>Intrasporangiaceae</taxon>
        <taxon>Oryzihumus</taxon>
    </lineage>
</organism>
<dbReference type="HAMAP" id="MF_02065">
    <property type="entry name" value="MltG"/>
    <property type="match status" value="1"/>
</dbReference>
<evidence type="ECO:0000256" key="5">
    <source>
        <dbReference type="ARBA" id="ARBA00023239"/>
    </source>
</evidence>
<evidence type="ECO:0000256" key="8">
    <source>
        <dbReference type="SAM" id="MobiDB-lite"/>
    </source>
</evidence>
<dbReference type="InterPro" id="IPR003770">
    <property type="entry name" value="MLTG-like"/>
</dbReference>
<dbReference type="Gene3D" id="3.30.1490.480">
    <property type="entry name" value="Endolytic murein transglycosylase"/>
    <property type="match status" value="1"/>
</dbReference>
<keyword evidence="6 7" id="KW-0961">Cell wall biogenesis/degradation</keyword>
<comment type="caution">
    <text evidence="9">The sequence shown here is derived from an EMBL/GenBank/DDBJ whole genome shotgun (WGS) entry which is preliminary data.</text>
</comment>
<sequence length="400" mass="42880">MKEDHLVDSIFGDAEGQAPNPPVRRTAPPTGPTRAQHRQAMARQQRELRRKARRRRGRRFLVLTLSLVLVGGAAFGATQYLRPLVASLTASKDWTGSGTGEVTIEVHDGDSGRAIGATLEKAGVVKTASAFSDLAEGNPQAASIQPGSYRLRLHMSASAALALLLDPKNRTVPRVTLREGLWRSEVFATLSRATGVKVADYEAAAKQPELLGLPAAARGNVEGYLFPATYEFPSKATAAEQLRIMVSKSVAELQQLGVSPASMERTVIIASIVEAEGMRDADRPKIARVIENRLARKMKLQMDSTVSYGVQHRAITTTNAERAANNGYNTYRVAGLPAGPISNPGAASIQAAAHPAAGPWLYFVAVNPETGETRFATDVASHAANVKLFQQWCSAHPGKC</sequence>
<protein>
    <recommendedName>
        <fullName evidence="7">Endolytic murein transglycosylase</fullName>
        <ecNumber evidence="7">4.2.2.29</ecNumber>
    </recommendedName>
    <alternativeName>
        <fullName evidence="7">Peptidoglycan lytic transglycosylase</fullName>
    </alternativeName>
    <alternativeName>
        <fullName evidence="7">Peptidoglycan polymerization terminase</fullName>
    </alternativeName>
</protein>
<dbReference type="EMBL" id="VFOQ01000001">
    <property type="protein sequence ID" value="TQL60772.1"/>
    <property type="molecule type" value="Genomic_DNA"/>
</dbReference>
<dbReference type="NCBIfam" id="TIGR00247">
    <property type="entry name" value="endolytic transglycosylase MltG"/>
    <property type="match status" value="1"/>
</dbReference>
<dbReference type="EC" id="4.2.2.29" evidence="7"/>
<dbReference type="Pfam" id="PF02618">
    <property type="entry name" value="YceG"/>
    <property type="match status" value="1"/>
</dbReference>
<feature type="site" description="Important for catalytic activity" evidence="7">
    <location>
        <position position="276"/>
    </location>
</feature>
<evidence type="ECO:0000256" key="2">
    <source>
        <dbReference type="ARBA" id="ARBA00022692"/>
    </source>
</evidence>
<keyword evidence="2 7" id="KW-0812">Transmembrane</keyword>
<evidence type="ECO:0000256" key="6">
    <source>
        <dbReference type="ARBA" id="ARBA00023316"/>
    </source>
</evidence>
<evidence type="ECO:0000256" key="1">
    <source>
        <dbReference type="ARBA" id="ARBA00022475"/>
    </source>
</evidence>
<evidence type="ECO:0000256" key="3">
    <source>
        <dbReference type="ARBA" id="ARBA00022989"/>
    </source>
</evidence>
<dbReference type="Gene3D" id="3.30.160.60">
    <property type="entry name" value="Classic Zinc Finger"/>
    <property type="match status" value="1"/>
</dbReference>
<evidence type="ECO:0000256" key="4">
    <source>
        <dbReference type="ARBA" id="ARBA00023136"/>
    </source>
</evidence>
<comment type="similarity">
    <text evidence="7">Belongs to the transglycosylase MltG family.</text>
</comment>
<reference evidence="9 10" key="1">
    <citation type="submission" date="2019-06" db="EMBL/GenBank/DDBJ databases">
        <title>Sequencing the genomes of 1000 actinobacteria strains.</title>
        <authorList>
            <person name="Klenk H.-P."/>
        </authorList>
    </citation>
    <scope>NUCLEOTIDE SEQUENCE [LARGE SCALE GENOMIC DNA]</scope>
    <source>
        <strain evidence="9 10">DSM 18082</strain>
    </source>
</reference>
<keyword evidence="10" id="KW-1185">Reference proteome</keyword>
<comment type="catalytic activity">
    <reaction evidence="7">
        <text>a peptidoglycan chain = a peptidoglycan chain with N-acetyl-1,6-anhydromuramyl-[peptide] at the reducing end + a peptidoglycan chain with N-acetylglucosamine at the non-reducing end.</text>
        <dbReference type="EC" id="4.2.2.29"/>
    </reaction>
</comment>
<dbReference type="Proteomes" id="UP000319514">
    <property type="component" value="Unassembled WGS sequence"/>
</dbReference>
<evidence type="ECO:0000313" key="9">
    <source>
        <dbReference type="EMBL" id="TQL60772.1"/>
    </source>
</evidence>
<keyword evidence="4 7" id="KW-0472">Membrane</keyword>
<dbReference type="CDD" id="cd08010">
    <property type="entry name" value="MltG_like"/>
    <property type="match status" value="1"/>
</dbReference>
<evidence type="ECO:0000256" key="7">
    <source>
        <dbReference type="HAMAP-Rule" id="MF_02065"/>
    </source>
</evidence>
<feature type="transmembrane region" description="Helical" evidence="7">
    <location>
        <begin position="60"/>
        <end position="81"/>
    </location>
</feature>
<dbReference type="PANTHER" id="PTHR30518:SF2">
    <property type="entry name" value="ENDOLYTIC MUREIN TRANSGLYCOSYLASE"/>
    <property type="match status" value="1"/>
</dbReference>
<dbReference type="GO" id="GO:0071555">
    <property type="term" value="P:cell wall organization"/>
    <property type="evidence" value="ECO:0007669"/>
    <property type="project" value="UniProtKB-KW"/>
</dbReference>
<dbReference type="AlphaFoldDB" id="A0A542ZK89"/>
<name>A0A542ZK89_9MICO</name>
<accession>A0A542ZK89</accession>
<keyword evidence="5 7" id="KW-0456">Lyase</keyword>
<proteinExistence type="inferred from homology"/>
<dbReference type="GO" id="GO:0009252">
    <property type="term" value="P:peptidoglycan biosynthetic process"/>
    <property type="evidence" value="ECO:0007669"/>
    <property type="project" value="UniProtKB-UniRule"/>
</dbReference>
<dbReference type="GO" id="GO:0005886">
    <property type="term" value="C:plasma membrane"/>
    <property type="evidence" value="ECO:0007669"/>
    <property type="project" value="UniProtKB-SubCell"/>
</dbReference>
<comment type="subcellular location">
    <subcellularLocation>
        <location evidence="7">Cell membrane</location>
        <topology evidence="7">Single-pass membrane protein</topology>
    </subcellularLocation>
</comment>
<comment type="function">
    <text evidence="7">Functions as a peptidoglycan terminase that cleaves nascent peptidoglycan strands endolytically to terminate their elongation.</text>
</comment>
<dbReference type="RefSeq" id="WP_141788629.1">
    <property type="nucleotide sequence ID" value="NZ_BAAAKX010000016.1"/>
</dbReference>